<dbReference type="Gene3D" id="1.20.120.1220">
    <property type="match status" value="1"/>
</dbReference>
<feature type="transmembrane region" description="Helical" evidence="6">
    <location>
        <begin position="129"/>
        <end position="148"/>
    </location>
</feature>
<evidence type="ECO:0000256" key="1">
    <source>
        <dbReference type="ARBA" id="ARBA00004651"/>
    </source>
</evidence>
<comment type="subcellular location">
    <subcellularLocation>
        <location evidence="1">Cell membrane</location>
        <topology evidence="1">Multi-pass membrane protein</topology>
    </subcellularLocation>
</comment>
<comment type="caution">
    <text evidence="8">The sequence shown here is derived from an EMBL/GenBank/DDBJ whole genome shotgun (WGS) entry which is preliminary data.</text>
</comment>
<dbReference type="PANTHER" id="PTHR36506">
    <property type="entry name" value="PREFLAGELLIN PEPTIDASE"/>
    <property type="match status" value="1"/>
</dbReference>
<evidence type="ECO:0000256" key="6">
    <source>
        <dbReference type="SAM" id="Phobius"/>
    </source>
</evidence>
<dbReference type="InterPro" id="IPR052218">
    <property type="entry name" value="Preflagellin_Peptidase"/>
</dbReference>
<dbReference type="EMBL" id="CAKLCM010000003">
    <property type="protein sequence ID" value="CAH0529491.1"/>
    <property type="molecule type" value="Genomic_DNA"/>
</dbReference>
<dbReference type="Proteomes" id="UP000838160">
    <property type="component" value="Unassembled WGS sequence"/>
</dbReference>
<gene>
    <name evidence="8" type="ORF">VHP8226_03246</name>
</gene>
<dbReference type="Pfam" id="PF01478">
    <property type="entry name" value="Peptidase_A24"/>
    <property type="match status" value="1"/>
</dbReference>
<organism evidence="8 9">
    <name type="scientific">Vibrio hippocampi</name>
    <dbReference type="NCBI Taxonomy" id="654686"/>
    <lineage>
        <taxon>Bacteria</taxon>
        <taxon>Pseudomonadati</taxon>
        <taxon>Pseudomonadota</taxon>
        <taxon>Gammaproteobacteria</taxon>
        <taxon>Vibrionales</taxon>
        <taxon>Vibrionaceae</taxon>
        <taxon>Vibrio</taxon>
    </lineage>
</organism>
<feature type="transmembrane region" description="Helical" evidence="6">
    <location>
        <begin position="32"/>
        <end position="49"/>
    </location>
</feature>
<dbReference type="InterPro" id="IPR000045">
    <property type="entry name" value="Prepilin_IV_endopep_pep"/>
</dbReference>
<evidence type="ECO:0000256" key="4">
    <source>
        <dbReference type="ARBA" id="ARBA00022989"/>
    </source>
</evidence>
<keyword evidence="9" id="KW-1185">Reference proteome</keyword>
<evidence type="ECO:0000256" key="2">
    <source>
        <dbReference type="ARBA" id="ARBA00022475"/>
    </source>
</evidence>
<evidence type="ECO:0000313" key="9">
    <source>
        <dbReference type="Proteomes" id="UP000838160"/>
    </source>
</evidence>
<evidence type="ECO:0000256" key="5">
    <source>
        <dbReference type="ARBA" id="ARBA00023136"/>
    </source>
</evidence>
<proteinExistence type="predicted"/>
<dbReference type="PANTHER" id="PTHR36506:SF1">
    <property type="entry name" value="PREFLAGELLIN PEPTIDASE"/>
    <property type="match status" value="1"/>
</dbReference>
<dbReference type="RefSeq" id="WP_237486085.1">
    <property type="nucleotide sequence ID" value="NZ_CAKLCM010000003.1"/>
</dbReference>
<feature type="transmembrane region" description="Helical" evidence="6">
    <location>
        <begin position="81"/>
        <end position="114"/>
    </location>
</feature>
<name>A0ABN8DJL3_9VIBR</name>
<keyword evidence="4 6" id="KW-1133">Transmembrane helix</keyword>
<reference evidence="8" key="1">
    <citation type="submission" date="2021-12" db="EMBL/GenBank/DDBJ databases">
        <authorList>
            <person name="Rodrigo-Torres L."/>
            <person name="Arahal R. D."/>
            <person name="Lucena T."/>
        </authorList>
    </citation>
    <scope>NUCLEOTIDE SEQUENCE</scope>
    <source>
        <strain evidence="8">CECT 8226</strain>
    </source>
</reference>
<keyword evidence="3 6" id="KW-0812">Transmembrane</keyword>
<keyword evidence="2" id="KW-1003">Cell membrane</keyword>
<feature type="transmembrane region" description="Helical" evidence="6">
    <location>
        <begin position="55"/>
        <end position="74"/>
    </location>
</feature>
<sequence>MVAEQTLLVSGLVILSWVSLSDIRARIISNRLVLITLFISLLLSLISPFLLTAHIYSVLCAVALSLALYVLRVMGGGDVKLIVALSLAIPVDALAGTLLLTTLVGGALSLFYLVKYRVFKLVSVEMGESVPYGVAIAAGFGLTIFNLYI</sequence>
<keyword evidence="5 6" id="KW-0472">Membrane</keyword>
<evidence type="ECO:0000256" key="3">
    <source>
        <dbReference type="ARBA" id="ARBA00022692"/>
    </source>
</evidence>
<protein>
    <recommendedName>
        <fullName evidence="7">Prepilin type IV endopeptidase peptidase domain-containing protein</fullName>
    </recommendedName>
</protein>
<accession>A0ABN8DJL3</accession>
<evidence type="ECO:0000313" key="8">
    <source>
        <dbReference type="EMBL" id="CAH0529491.1"/>
    </source>
</evidence>
<evidence type="ECO:0000259" key="7">
    <source>
        <dbReference type="Pfam" id="PF01478"/>
    </source>
</evidence>
<feature type="domain" description="Prepilin type IV endopeptidase peptidase" evidence="7">
    <location>
        <begin position="12"/>
        <end position="109"/>
    </location>
</feature>